<comment type="caution">
    <text evidence="9">The sequence shown here is derived from an EMBL/GenBank/DDBJ whole genome shotgun (WGS) entry which is preliminary data.</text>
</comment>
<keyword evidence="3 6" id="KW-0378">Hydrolase</keyword>
<reference evidence="9 10" key="1">
    <citation type="submission" date="2018-01" db="EMBL/GenBank/DDBJ databases">
        <authorList>
            <person name="Gaut B.S."/>
            <person name="Morton B.R."/>
            <person name="Clegg M.T."/>
            <person name="Duvall M.R."/>
        </authorList>
    </citation>
    <scope>NUCLEOTIDE SEQUENCE [LARGE SCALE GENOMIC DNA]</scope>
    <source>
        <strain evidence="9 10">HR-AV</strain>
    </source>
</reference>
<accession>A0A2S4ZYA9</accession>
<evidence type="ECO:0000256" key="7">
    <source>
        <dbReference type="SAM" id="MobiDB-lite"/>
    </source>
</evidence>
<dbReference type="AlphaFoldDB" id="A0A2S4ZYA9"/>
<evidence type="ECO:0000313" key="9">
    <source>
        <dbReference type="EMBL" id="POY35266.1"/>
    </source>
</evidence>
<dbReference type="CDD" id="cd07331">
    <property type="entry name" value="M48C_Oma1_like"/>
    <property type="match status" value="1"/>
</dbReference>
<keyword evidence="10" id="KW-1185">Reference proteome</keyword>
<feature type="domain" description="Peptidase M48" evidence="8">
    <location>
        <begin position="88"/>
        <end position="254"/>
    </location>
</feature>
<evidence type="ECO:0000256" key="5">
    <source>
        <dbReference type="ARBA" id="ARBA00023049"/>
    </source>
</evidence>
<keyword evidence="4 6" id="KW-0862">Zinc</keyword>
<dbReference type="GO" id="GO:0046872">
    <property type="term" value="F:metal ion binding"/>
    <property type="evidence" value="ECO:0007669"/>
    <property type="project" value="UniProtKB-KW"/>
</dbReference>
<feature type="region of interest" description="Disordered" evidence="7">
    <location>
        <begin position="225"/>
        <end position="244"/>
    </location>
</feature>
<proteinExistence type="inferred from homology"/>
<dbReference type="RefSeq" id="WP_103790152.1">
    <property type="nucleotide sequence ID" value="NZ_PQVF01000012.1"/>
</dbReference>
<dbReference type="InterPro" id="IPR001915">
    <property type="entry name" value="Peptidase_M48"/>
</dbReference>
<keyword evidence="2" id="KW-0479">Metal-binding</keyword>
<dbReference type="GO" id="GO:0016020">
    <property type="term" value="C:membrane"/>
    <property type="evidence" value="ECO:0007669"/>
    <property type="project" value="TreeGrafter"/>
</dbReference>
<evidence type="ECO:0000256" key="6">
    <source>
        <dbReference type="RuleBase" id="RU003983"/>
    </source>
</evidence>
<dbReference type="PANTHER" id="PTHR22726">
    <property type="entry name" value="METALLOENDOPEPTIDASE OMA1"/>
    <property type="match status" value="1"/>
</dbReference>
<organism evidence="9 10">
    <name type="scientific">Solitalea longa</name>
    <dbReference type="NCBI Taxonomy" id="2079460"/>
    <lineage>
        <taxon>Bacteria</taxon>
        <taxon>Pseudomonadati</taxon>
        <taxon>Bacteroidota</taxon>
        <taxon>Sphingobacteriia</taxon>
        <taxon>Sphingobacteriales</taxon>
        <taxon>Sphingobacteriaceae</taxon>
        <taxon>Solitalea</taxon>
    </lineage>
</organism>
<comment type="cofactor">
    <cofactor evidence="6">
        <name>Zn(2+)</name>
        <dbReference type="ChEBI" id="CHEBI:29105"/>
    </cofactor>
    <text evidence="6">Binds 1 zinc ion per subunit.</text>
</comment>
<dbReference type="OrthoDB" id="9810445at2"/>
<dbReference type="EMBL" id="PQVF01000012">
    <property type="protein sequence ID" value="POY35266.1"/>
    <property type="molecule type" value="Genomic_DNA"/>
</dbReference>
<dbReference type="InterPro" id="IPR051156">
    <property type="entry name" value="Mito/Outer_Membr_Metalloprot"/>
</dbReference>
<evidence type="ECO:0000256" key="4">
    <source>
        <dbReference type="ARBA" id="ARBA00022833"/>
    </source>
</evidence>
<dbReference type="GO" id="GO:0004222">
    <property type="term" value="F:metalloendopeptidase activity"/>
    <property type="evidence" value="ECO:0007669"/>
    <property type="project" value="InterPro"/>
</dbReference>
<evidence type="ECO:0000256" key="1">
    <source>
        <dbReference type="ARBA" id="ARBA00022670"/>
    </source>
</evidence>
<evidence type="ECO:0000256" key="2">
    <source>
        <dbReference type="ARBA" id="ARBA00022723"/>
    </source>
</evidence>
<evidence type="ECO:0000259" key="8">
    <source>
        <dbReference type="Pfam" id="PF01435"/>
    </source>
</evidence>
<comment type="similarity">
    <text evidence="6">Belongs to the peptidase M48 family.</text>
</comment>
<keyword evidence="1 6" id="KW-0645">Protease</keyword>
<name>A0A2S4ZYA9_9SPHI</name>
<keyword evidence="5 6" id="KW-0482">Metalloprotease</keyword>
<evidence type="ECO:0000256" key="3">
    <source>
        <dbReference type="ARBA" id="ARBA00022801"/>
    </source>
</evidence>
<gene>
    <name evidence="9" type="ORF">C3K47_15905</name>
</gene>
<dbReference type="Pfam" id="PF01435">
    <property type="entry name" value="Peptidase_M48"/>
    <property type="match status" value="1"/>
</dbReference>
<sequence>MKLKVIALVVAIALLEACSQVPLTGRSQLSLVDEGQMLSLAQSSYTDFLKENKVVSSTNKDAAYVKKVGNNLIEAVKTFMNQKGYGDQIKDYKWEVNLVESKELNAWCMPGGKIVVYTGILPVAKDEAGLATVMGHEIAHAIARHGAERMSQQMAMEYGAAIGSAATSKNAQYQSVFNQLYGVGAPIVMLKYGRNQESEADRLGLTFMAIAGYDPNKAIDFWQRMSTSSQGQQKPPEWLSTHPSDETRIAGIQKYLPEALEYYKKK</sequence>
<dbReference type="Gene3D" id="3.30.2010.10">
    <property type="entry name" value="Metalloproteases ('zincins'), catalytic domain"/>
    <property type="match status" value="1"/>
</dbReference>
<dbReference type="PANTHER" id="PTHR22726:SF24">
    <property type="entry name" value="M48 FAMILY METALLOPEPTIDASE"/>
    <property type="match status" value="1"/>
</dbReference>
<dbReference type="Proteomes" id="UP000236893">
    <property type="component" value="Unassembled WGS sequence"/>
</dbReference>
<evidence type="ECO:0000313" key="10">
    <source>
        <dbReference type="Proteomes" id="UP000236893"/>
    </source>
</evidence>
<protein>
    <submittedName>
        <fullName evidence="9">Peptidase M48</fullName>
    </submittedName>
</protein>
<dbReference type="GO" id="GO:0051603">
    <property type="term" value="P:proteolysis involved in protein catabolic process"/>
    <property type="evidence" value="ECO:0007669"/>
    <property type="project" value="TreeGrafter"/>
</dbReference>